<gene>
    <name evidence="1" type="primary">AVEN_70404_1</name>
    <name evidence="1" type="ORF">NPIL_545281</name>
</gene>
<name>A0A8X6QGD2_NEPPI</name>
<dbReference type="OrthoDB" id="6420722at2759"/>
<comment type="caution">
    <text evidence="1">The sequence shown here is derived from an EMBL/GenBank/DDBJ whole genome shotgun (WGS) entry which is preliminary data.</text>
</comment>
<keyword evidence="2" id="KW-1185">Reference proteome</keyword>
<dbReference type="AlphaFoldDB" id="A0A8X6QGD2"/>
<dbReference type="EMBL" id="BMAW01081713">
    <property type="protein sequence ID" value="GFU25784.1"/>
    <property type="molecule type" value="Genomic_DNA"/>
</dbReference>
<reference evidence="1" key="1">
    <citation type="submission" date="2020-08" db="EMBL/GenBank/DDBJ databases">
        <title>Multicomponent nature underlies the extraordinary mechanical properties of spider dragline silk.</title>
        <authorList>
            <person name="Kono N."/>
            <person name="Nakamura H."/>
            <person name="Mori M."/>
            <person name="Yoshida Y."/>
            <person name="Ohtoshi R."/>
            <person name="Malay A.D."/>
            <person name="Moran D.A.P."/>
            <person name="Tomita M."/>
            <person name="Numata K."/>
            <person name="Arakawa K."/>
        </authorList>
    </citation>
    <scope>NUCLEOTIDE SEQUENCE</scope>
</reference>
<dbReference type="Proteomes" id="UP000887013">
    <property type="component" value="Unassembled WGS sequence"/>
</dbReference>
<protein>
    <submittedName>
        <fullName evidence="1">Uncharacterized protein</fullName>
    </submittedName>
</protein>
<accession>A0A8X6QGD2</accession>
<sequence length="164" mass="18960">MNNEKKLPLIKLYGKIETQLRSLKMLGVTSDKYASMFYPLIESCLPIDLLRISERHLSSITFKSDEKFNKLETSMKFLGKEIEGEEKINLAKRGLEYKNKKNQPMKSFLNSHKNITMGIEFYNLGQGSTTAKNSQCIFCDKNHSSAECRYAQGLPVEQRKKYFN</sequence>
<proteinExistence type="predicted"/>
<evidence type="ECO:0000313" key="1">
    <source>
        <dbReference type="EMBL" id="GFU25784.1"/>
    </source>
</evidence>
<organism evidence="1 2">
    <name type="scientific">Nephila pilipes</name>
    <name type="common">Giant wood spider</name>
    <name type="synonym">Nephila maculata</name>
    <dbReference type="NCBI Taxonomy" id="299642"/>
    <lineage>
        <taxon>Eukaryota</taxon>
        <taxon>Metazoa</taxon>
        <taxon>Ecdysozoa</taxon>
        <taxon>Arthropoda</taxon>
        <taxon>Chelicerata</taxon>
        <taxon>Arachnida</taxon>
        <taxon>Araneae</taxon>
        <taxon>Araneomorphae</taxon>
        <taxon>Entelegynae</taxon>
        <taxon>Araneoidea</taxon>
        <taxon>Nephilidae</taxon>
        <taxon>Nephila</taxon>
    </lineage>
</organism>
<evidence type="ECO:0000313" key="2">
    <source>
        <dbReference type="Proteomes" id="UP000887013"/>
    </source>
</evidence>